<dbReference type="AlphaFoldDB" id="A0A9D1MAA6"/>
<name>A0A9D1MAA6_9FIRM</name>
<feature type="transmembrane region" description="Helical" evidence="7">
    <location>
        <begin position="89"/>
        <end position="109"/>
    </location>
</feature>
<accession>A0A9D1MAA6</accession>
<dbReference type="Proteomes" id="UP000824109">
    <property type="component" value="Unassembled WGS sequence"/>
</dbReference>
<evidence type="ECO:0000259" key="8">
    <source>
        <dbReference type="Pfam" id="PF00884"/>
    </source>
</evidence>
<comment type="subcellular location">
    <subcellularLocation>
        <location evidence="1">Cell membrane</location>
        <topology evidence="1">Multi-pass membrane protein</topology>
    </subcellularLocation>
</comment>
<keyword evidence="4 7" id="KW-0812">Transmembrane</keyword>
<proteinExistence type="predicted"/>
<dbReference type="Pfam" id="PF00884">
    <property type="entry name" value="Sulfatase"/>
    <property type="match status" value="1"/>
</dbReference>
<evidence type="ECO:0000256" key="3">
    <source>
        <dbReference type="ARBA" id="ARBA00022475"/>
    </source>
</evidence>
<feature type="domain" description="Sulfatase N-terminal" evidence="8">
    <location>
        <begin position="256"/>
        <end position="552"/>
    </location>
</feature>
<feature type="transmembrane region" description="Helical" evidence="7">
    <location>
        <begin position="38"/>
        <end position="58"/>
    </location>
</feature>
<dbReference type="InterPro" id="IPR050448">
    <property type="entry name" value="OpgB/LTA_synthase_biosynth"/>
</dbReference>
<dbReference type="GO" id="GO:0005886">
    <property type="term" value="C:plasma membrane"/>
    <property type="evidence" value="ECO:0007669"/>
    <property type="project" value="UniProtKB-SubCell"/>
</dbReference>
<evidence type="ECO:0000256" key="1">
    <source>
        <dbReference type="ARBA" id="ARBA00004651"/>
    </source>
</evidence>
<sequence length="659" mass="74872">MRFRLGYFISALLCSAAICPIGALKVTLGKRAERAAGTFVYILSLFGAMEISILFSDGFGSTPVIYFINLLFYAAAAGIGLLASGSMRVSAITALGVSYAFNAASFIVYCLRGSSLTPTDLYAFGTAMNVAENYEFKLKFQMITATAAAAVFFMLAFKFPLKFDIGLRKKVLRIGGACAAAASVFVIAVFDHSEYDVSEFDQYYANLTYGSAFSFYVNSTKLGLEMSDTYDPDELERTILSYGDEETEPAAGSDKPNIVVIMNESFADLGVINSFETNEDYMPFYRSLEENTVKGTLFVSPFGGYTCNTEYEFLTGMSVGVLGSRAAPYIQMMFDELPYSLNMHLKALGYNTTALHPYYADGWNRTRVYDYLGFDRFISLENFTDYTEFPEYIRGYVSDKSSYDAVLNILYEKDSDEREFIFNITMQNHGGYTDDTYETEIFLQNMTGQYPETEQYLTLIKHSDEALEYLLDALDEFDEPTIVMMFGDHMPNVEREFYEELYGAPLEELDEGRIQMRYMIPFMMWANFDIDEEDDIYTSPCYLSNMIMETAGLPKSRVQLYLDDLETVMPQLNPMGYYDEPGYWHYFSETDRDEEYYDLQYALLTGEDLSYDFSYGGVRNEKQVPPWTGMPDTDGAADIYGPVRRFSMDTFTRYMLGID</sequence>
<evidence type="ECO:0000256" key="5">
    <source>
        <dbReference type="ARBA" id="ARBA00022989"/>
    </source>
</evidence>
<dbReference type="PANTHER" id="PTHR47371">
    <property type="entry name" value="LIPOTEICHOIC ACID SYNTHASE"/>
    <property type="match status" value="1"/>
</dbReference>
<comment type="pathway">
    <text evidence="2">Cell wall biogenesis; lipoteichoic acid biosynthesis.</text>
</comment>
<dbReference type="EMBL" id="DVNB01000014">
    <property type="protein sequence ID" value="HIU56388.1"/>
    <property type="molecule type" value="Genomic_DNA"/>
</dbReference>
<comment type="caution">
    <text evidence="9">The sequence shown here is derived from an EMBL/GenBank/DDBJ whole genome shotgun (WGS) entry which is preliminary data.</text>
</comment>
<reference evidence="9" key="2">
    <citation type="journal article" date="2021" name="PeerJ">
        <title>Extensive microbial diversity within the chicken gut microbiome revealed by metagenomics and culture.</title>
        <authorList>
            <person name="Gilroy R."/>
            <person name="Ravi A."/>
            <person name="Getino M."/>
            <person name="Pursley I."/>
            <person name="Horton D.L."/>
            <person name="Alikhan N.F."/>
            <person name="Baker D."/>
            <person name="Gharbi K."/>
            <person name="Hall N."/>
            <person name="Watson M."/>
            <person name="Adriaenssens E.M."/>
            <person name="Foster-Nyarko E."/>
            <person name="Jarju S."/>
            <person name="Secka A."/>
            <person name="Antonio M."/>
            <person name="Oren A."/>
            <person name="Chaudhuri R.R."/>
            <person name="La Ragione R."/>
            <person name="Hildebrand F."/>
            <person name="Pallen M.J."/>
        </authorList>
    </citation>
    <scope>NUCLEOTIDE SEQUENCE</scope>
    <source>
        <strain evidence="9">USAMLcec3-3695</strain>
    </source>
</reference>
<evidence type="ECO:0000256" key="7">
    <source>
        <dbReference type="SAM" id="Phobius"/>
    </source>
</evidence>
<evidence type="ECO:0000256" key="6">
    <source>
        <dbReference type="ARBA" id="ARBA00023136"/>
    </source>
</evidence>
<protein>
    <submittedName>
        <fullName evidence="9">LTA synthase family protein</fullName>
    </submittedName>
</protein>
<dbReference type="SUPFAM" id="SSF53649">
    <property type="entry name" value="Alkaline phosphatase-like"/>
    <property type="match status" value="1"/>
</dbReference>
<dbReference type="Gene3D" id="3.40.720.10">
    <property type="entry name" value="Alkaline Phosphatase, subunit A"/>
    <property type="match status" value="1"/>
</dbReference>
<dbReference type="PANTHER" id="PTHR47371:SF3">
    <property type="entry name" value="PHOSPHOGLYCEROL TRANSFERASE I"/>
    <property type="match status" value="1"/>
</dbReference>
<organism evidence="9 10">
    <name type="scientific">Candidatus Ornithomonoglobus merdipullorum</name>
    <dbReference type="NCBI Taxonomy" id="2840895"/>
    <lineage>
        <taxon>Bacteria</taxon>
        <taxon>Bacillati</taxon>
        <taxon>Bacillota</taxon>
        <taxon>Clostridia</taxon>
        <taxon>Candidatus Ornithomonoglobus</taxon>
    </lineage>
</organism>
<evidence type="ECO:0000256" key="2">
    <source>
        <dbReference type="ARBA" id="ARBA00004936"/>
    </source>
</evidence>
<dbReference type="InterPro" id="IPR017850">
    <property type="entry name" value="Alkaline_phosphatase_core_sf"/>
</dbReference>
<feature type="transmembrane region" description="Helical" evidence="7">
    <location>
        <begin position="171"/>
        <end position="190"/>
    </location>
</feature>
<keyword evidence="5 7" id="KW-1133">Transmembrane helix</keyword>
<evidence type="ECO:0000313" key="10">
    <source>
        <dbReference type="Proteomes" id="UP000824109"/>
    </source>
</evidence>
<keyword evidence="3" id="KW-1003">Cell membrane</keyword>
<gene>
    <name evidence="9" type="ORF">IAA61_01080</name>
</gene>
<evidence type="ECO:0000256" key="4">
    <source>
        <dbReference type="ARBA" id="ARBA00022692"/>
    </source>
</evidence>
<feature type="transmembrane region" description="Helical" evidence="7">
    <location>
        <begin position="140"/>
        <end position="159"/>
    </location>
</feature>
<keyword evidence="6 7" id="KW-0472">Membrane</keyword>
<dbReference type="CDD" id="cd16015">
    <property type="entry name" value="LTA_synthase"/>
    <property type="match status" value="1"/>
</dbReference>
<feature type="transmembrane region" description="Helical" evidence="7">
    <location>
        <begin position="64"/>
        <end position="82"/>
    </location>
</feature>
<reference evidence="9" key="1">
    <citation type="submission" date="2020-10" db="EMBL/GenBank/DDBJ databases">
        <authorList>
            <person name="Gilroy R."/>
        </authorList>
    </citation>
    <scope>NUCLEOTIDE SEQUENCE</scope>
    <source>
        <strain evidence="9">USAMLcec3-3695</strain>
    </source>
</reference>
<feature type="transmembrane region" description="Helical" evidence="7">
    <location>
        <begin position="6"/>
        <end position="26"/>
    </location>
</feature>
<evidence type="ECO:0000313" key="9">
    <source>
        <dbReference type="EMBL" id="HIU56388.1"/>
    </source>
</evidence>
<dbReference type="InterPro" id="IPR000917">
    <property type="entry name" value="Sulfatase_N"/>
</dbReference>